<accession>A0A8D8C3K5</accession>
<proteinExistence type="predicted"/>
<dbReference type="EMBL" id="HBUE01106217">
    <property type="protein sequence ID" value="CAG6487119.1"/>
    <property type="molecule type" value="Transcribed_RNA"/>
</dbReference>
<evidence type="ECO:0000256" key="1">
    <source>
        <dbReference type="SAM" id="MobiDB-lite"/>
    </source>
</evidence>
<sequence length="544" mass="61887">MNRFYPEIEGKRTFQRNIILQTLNSKRLLIDHVEILEECLATIDSPESSSFTTAKFLALTSIAATSARMLLPYRTAFRWTLPAIAFTTAAYTTCYSLKLARRFHFRRQEASLTGLITSLDRFEAAIRRNLLFLNDAQHAARTTKLAQQDCFTGNCVRTCMAAIRRIHEAVTGLERNNELDERWRDVYAPMEALEDCELFAGEEVDSEAVKGAAGVRTIKDLYNIYAYVQSQFLTRLALAVACGLSDLSFCKLTELSAGINTLRGDCMKLLDRISEAKKDVSARPVVKTLPPEVANLRSLSTALSMKMLKTVHQYNQLEELLQESTHHYEDSNFINQLPSLELSLADISSELAASDEECQRLLILVKKLANKEDPLPQLPPPSEQQPEVDPAPTYSAQYNPPQKDEFFAVDGNEARDSDGNEDRPPDELEHIDSRIVKRHFRPVLQQLRERIEPIGVEFRKREKRALQDKGIQLEEEEEVPTKNTLYSSSDSEDESEETERKDKKFQRSVERYDDVRGFLAAKQQMNIFGIMPAMGNGMEEEVLE</sequence>
<dbReference type="AlphaFoldDB" id="A0A8D8C3K5"/>
<protein>
    <submittedName>
        <fullName evidence="2">(northern house mosquito) hypothetical protein</fullName>
    </submittedName>
</protein>
<evidence type="ECO:0000313" key="2">
    <source>
        <dbReference type="EMBL" id="CAG6487119.1"/>
    </source>
</evidence>
<organism evidence="2">
    <name type="scientific">Culex pipiens</name>
    <name type="common">House mosquito</name>
    <dbReference type="NCBI Taxonomy" id="7175"/>
    <lineage>
        <taxon>Eukaryota</taxon>
        <taxon>Metazoa</taxon>
        <taxon>Ecdysozoa</taxon>
        <taxon>Arthropoda</taxon>
        <taxon>Hexapoda</taxon>
        <taxon>Insecta</taxon>
        <taxon>Pterygota</taxon>
        <taxon>Neoptera</taxon>
        <taxon>Endopterygota</taxon>
        <taxon>Diptera</taxon>
        <taxon>Nematocera</taxon>
        <taxon>Culicoidea</taxon>
        <taxon>Culicidae</taxon>
        <taxon>Culicinae</taxon>
        <taxon>Culicini</taxon>
        <taxon>Culex</taxon>
        <taxon>Culex</taxon>
    </lineage>
</organism>
<feature type="region of interest" description="Disordered" evidence="1">
    <location>
        <begin position="469"/>
        <end position="506"/>
    </location>
</feature>
<feature type="region of interest" description="Disordered" evidence="1">
    <location>
        <begin position="373"/>
        <end position="404"/>
    </location>
</feature>
<reference evidence="2" key="1">
    <citation type="submission" date="2021-05" db="EMBL/GenBank/DDBJ databases">
        <authorList>
            <person name="Alioto T."/>
            <person name="Alioto T."/>
            <person name="Gomez Garrido J."/>
        </authorList>
    </citation>
    <scope>NUCLEOTIDE SEQUENCE</scope>
</reference>
<name>A0A8D8C3K5_CULPI</name>